<dbReference type="AlphaFoldDB" id="A0A562RQE0"/>
<sequence length="78" mass="9119">MPNHKYRGYDIIKSSRISPYTGKPEWEIPAEEDFQSRYQDTLADARARIDRIIKEEAAWKAQRPVILDGLAQMLVRSK</sequence>
<organism evidence="1 2">
    <name type="scientific">Bradyrhizobium huanghuaihaiense</name>
    <dbReference type="NCBI Taxonomy" id="990078"/>
    <lineage>
        <taxon>Bacteria</taxon>
        <taxon>Pseudomonadati</taxon>
        <taxon>Pseudomonadota</taxon>
        <taxon>Alphaproteobacteria</taxon>
        <taxon>Hyphomicrobiales</taxon>
        <taxon>Nitrobacteraceae</taxon>
        <taxon>Bradyrhizobium</taxon>
    </lineage>
</organism>
<name>A0A562RQE0_9BRAD</name>
<dbReference type="RefSeq" id="WP_018643561.1">
    <property type="nucleotide sequence ID" value="NZ_VLLA01000008.1"/>
</dbReference>
<accession>A0A562RQE0</accession>
<dbReference type="Proteomes" id="UP000316291">
    <property type="component" value="Unassembled WGS sequence"/>
</dbReference>
<evidence type="ECO:0000313" key="1">
    <source>
        <dbReference type="EMBL" id="TWI70550.1"/>
    </source>
</evidence>
<keyword evidence="2" id="KW-1185">Reference proteome</keyword>
<proteinExistence type="predicted"/>
<comment type="caution">
    <text evidence="1">The sequence shown here is derived from an EMBL/GenBank/DDBJ whole genome shotgun (WGS) entry which is preliminary data.</text>
</comment>
<evidence type="ECO:0000313" key="2">
    <source>
        <dbReference type="Proteomes" id="UP000316291"/>
    </source>
</evidence>
<reference evidence="1 2" key="1">
    <citation type="journal article" date="2015" name="Stand. Genomic Sci.">
        <title>Genomic Encyclopedia of Bacterial and Archaeal Type Strains, Phase III: the genomes of soil and plant-associated and newly described type strains.</title>
        <authorList>
            <person name="Whitman W.B."/>
            <person name="Woyke T."/>
            <person name="Klenk H.P."/>
            <person name="Zhou Y."/>
            <person name="Lilburn T.G."/>
            <person name="Beck B.J."/>
            <person name="De Vos P."/>
            <person name="Vandamme P."/>
            <person name="Eisen J.A."/>
            <person name="Garrity G."/>
            <person name="Hugenholtz P."/>
            <person name="Kyrpides N.C."/>
        </authorList>
    </citation>
    <scope>NUCLEOTIDE SEQUENCE [LARGE SCALE GENOMIC DNA]</scope>
    <source>
        <strain evidence="1 2">CGMCC 1.10948</strain>
    </source>
</reference>
<dbReference type="EMBL" id="VLLA01000008">
    <property type="protein sequence ID" value="TWI70550.1"/>
    <property type="molecule type" value="Genomic_DNA"/>
</dbReference>
<gene>
    <name evidence="1" type="ORF">IQ16_03723</name>
</gene>
<protein>
    <submittedName>
        <fullName evidence="1">Uncharacterized protein</fullName>
    </submittedName>
</protein>